<sequence>MAVGFKVGYYWFQVGTSDFLHSFFSTICIRLEHGKWGRVYPKLMGELYQGCLKNQDLNEGLEELRKVRKELKNFSPSDVIWDAEDLSLTPPWGNNISSDITDLSNYFVTSDGRDLISVLSEAMNEAKEMQCDIEIDNL</sequence>
<dbReference type="EMBL" id="JRFS01000009">
    <property type="protein sequence ID" value="PWE84258.1"/>
    <property type="molecule type" value="Genomic_DNA"/>
</dbReference>
<proteinExistence type="predicted"/>
<evidence type="ECO:0000313" key="3">
    <source>
        <dbReference type="EMBL" id="RHL29197.1"/>
    </source>
</evidence>
<evidence type="ECO:0000313" key="2">
    <source>
        <dbReference type="EMBL" id="RHI19810.1"/>
    </source>
</evidence>
<dbReference type="EMBL" id="QRKN01000011">
    <property type="protein sequence ID" value="RHI19810.1"/>
    <property type="molecule type" value="Genomic_DNA"/>
</dbReference>
<dbReference type="Pfam" id="PF15601">
    <property type="entry name" value="Imm70"/>
    <property type="match status" value="1"/>
</dbReference>
<accession>A0A2U2EIG2</accession>
<protein>
    <recommendedName>
        <fullName evidence="7">Immunity protein 70</fullName>
    </recommendedName>
</protein>
<organism evidence="1 4">
    <name type="scientific">Agathobacter rectalis</name>
    <dbReference type="NCBI Taxonomy" id="39491"/>
    <lineage>
        <taxon>Bacteria</taxon>
        <taxon>Bacillati</taxon>
        <taxon>Bacillota</taxon>
        <taxon>Clostridia</taxon>
        <taxon>Lachnospirales</taxon>
        <taxon>Lachnospiraceae</taxon>
        <taxon>Agathobacter</taxon>
    </lineage>
</organism>
<gene>
    <name evidence="3" type="ORF">DW028_07385</name>
    <name evidence="2" type="ORF">DW172_12095</name>
    <name evidence="1" type="ORF">LD38_04820</name>
</gene>
<dbReference type="AlphaFoldDB" id="A0A2U2EIG2"/>
<dbReference type="InterPro" id="IPR028185">
    <property type="entry name" value="Imm70"/>
</dbReference>
<comment type="caution">
    <text evidence="1">The sequence shown here is derived from an EMBL/GenBank/DDBJ whole genome shotgun (WGS) entry which is preliminary data.</text>
</comment>
<dbReference type="Proteomes" id="UP000283297">
    <property type="component" value="Unassembled WGS sequence"/>
</dbReference>
<evidence type="ECO:0000313" key="5">
    <source>
        <dbReference type="Proteomes" id="UP000283297"/>
    </source>
</evidence>
<dbReference type="Proteomes" id="UP000245905">
    <property type="component" value="Unassembled WGS sequence"/>
</dbReference>
<evidence type="ECO:0000313" key="1">
    <source>
        <dbReference type="EMBL" id="PWE84258.1"/>
    </source>
</evidence>
<dbReference type="Proteomes" id="UP000285865">
    <property type="component" value="Unassembled WGS sequence"/>
</dbReference>
<name>A0A2U2EIG2_9FIRM</name>
<evidence type="ECO:0000313" key="4">
    <source>
        <dbReference type="Proteomes" id="UP000245905"/>
    </source>
</evidence>
<reference evidence="1 4" key="1">
    <citation type="submission" date="2014-09" db="EMBL/GenBank/DDBJ databases">
        <title>Butyrate-producing bacteria isolated from human gut.</title>
        <authorList>
            <person name="Zhang Q."/>
            <person name="Zhao L."/>
        </authorList>
    </citation>
    <scope>NUCLEOTIDE SEQUENCE [LARGE SCALE GENOMIC DNA]</scope>
    <source>
        <strain evidence="1 4">R22</strain>
    </source>
</reference>
<dbReference type="EMBL" id="QRON01000003">
    <property type="protein sequence ID" value="RHL29197.1"/>
    <property type="molecule type" value="Genomic_DNA"/>
</dbReference>
<reference evidence="5 6" key="2">
    <citation type="submission" date="2018-08" db="EMBL/GenBank/DDBJ databases">
        <title>A genome reference for cultivated species of the human gut microbiota.</title>
        <authorList>
            <person name="Zou Y."/>
            <person name="Xue W."/>
            <person name="Luo G."/>
        </authorList>
    </citation>
    <scope>NUCLEOTIDE SEQUENCE [LARGE SCALE GENOMIC DNA]</scope>
    <source>
        <strain evidence="3 5">AF38-24</strain>
        <strain evidence="2 6">AM16-11</strain>
    </source>
</reference>
<evidence type="ECO:0008006" key="7">
    <source>
        <dbReference type="Google" id="ProtNLM"/>
    </source>
</evidence>
<evidence type="ECO:0000313" key="6">
    <source>
        <dbReference type="Proteomes" id="UP000285865"/>
    </source>
</evidence>
<dbReference type="RefSeq" id="WP_109257504.1">
    <property type="nucleotide sequence ID" value="NZ_JRFS01000009.1"/>
</dbReference>